<dbReference type="Proteomes" id="UP001057375">
    <property type="component" value="Unassembled WGS sequence"/>
</dbReference>
<gene>
    <name evidence="2" type="ORF">ADUPG1_001973</name>
</gene>
<sequence>DIVETPKTAPVTQVSTTPLLSIAAEEWLEEKSRTSWVPKTANEHRVWMNHFMSLVGDRPLDTYTKADGRNFKAVLLNLPANWGKHNDLKGLSIKKHSNINKIMRFVGSFWNWADDNFDNAPSNPFKGLTITIKKKVREERHPFSISEIEAIFSTPIYTGCKSPNRWAQPGEMVLKDSGFYWVPLIAL</sequence>
<accession>A0ABQ5KFL2</accession>
<dbReference type="InterPro" id="IPR010998">
    <property type="entry name" value="Integrase_recombinase_N"/>
</dbReference>
<name>A0ABQ5KFL2_9EUKA</name>
<reference evidence="2" key="1">
    <citation type="submission" date="2022-03" db="EMBL/GenBank/DDBJ databases">
        <title>Draft genome sequence of Aduncisulcus paluster, a free-living microaerophilic Fornicata.</title>
        <authorList>
            <person name="Yuyama I."/>
            <person name="Kume K."/>
            <person name="Tamura T."/>
            <person name="Inagaki Y."/>
            <person name="Hashimoto T."/>
        </authorList>
    </citation>
    <scope>NUCLEOTIDE SEQUENCE</scope>
    <source>
        <strain evidence="2">NY0171</strain>
    </source>
</reference>
<comment type="caution">
    <text evidence="2">The sequence shown here is derived from an EMBL/GenBank/DDBJ whole genome shotgun (WGS) entry which is preliminary data.</text>
</comment>
<organism evidence="2 3">
    <name type="scientific">Aduncisulcus paluster</name>
    <dbReference type="NCBI Taxonomy" id="2918883"/>
    <lineage>
        <taxon>Eukaryota</taxon>
        <taxon>Metamonada</taxon>
        <taxon>Carpediemonas-like organisms</taxon>
        <taxon>Aduncisulcus</taxon>
    </lineage>
</organism>
<keyword evidence="1" id="KW-0238">DNA-binding</keyword>
<dbReference type="InterPro" id="IPR011010">
    <property type="entry name" value="DNA_brk_join_enz"/>
</dbReference>
<feature type="non-terminal residue" evidence="2">
    <location>
        <position position="1"/>
    </location>
</feature>
<dbReference type="EMBL" id="BQXS01002040">
    <property type="protein sequence ID" value="GKT31327.1"/>
    <property type="molecule type" value="Genomic_DNA"/>
</dbReference>
<evidence type="ECO:0000313" key="2">
    <source>
        <dbReference type="EMBL" id="GKT31327.1"/>
    </source>
</evidence>
<feature type="non-terminal residue" evidence="2">
    <location>
        <position position="187"/>
    </location>
</feature>
<dbReference type="SUPFAM" id="SSF56349">
    <property type="entry name" value="DNA breaking-rejoining enzymes"/>
    <property type="match status" value="1"/>
</dbReference>
<protein>
    <submittedName>
        <fullName evidence="2">Tyrosine-type recombinase/integrase</fullName>
    </submittedName>
</protein>
<keyword evidence="3" id="KW-1185">Reference proteome</keyword>
<dbReference type="Gene3D" id="1.10.150.130">
    <property type="match status" value="1"/>
</dbReference>
<evidence type="ECO:0000313" key="3">
    <source>
        <dbReference type="Proteomes" id="UP001057375"/>
    </source>
</evidence>
<proteinExistence type="predicted"/>
<evidence type="ECO:0000256" key="1">
    <source>
        <dbReference type="ARBA" id="ARBA00023125"/>
    </source>
</evidence>